<evidence type="ECO:0000256" key="19">
    <source>
        <dbReference type="RuleBase" id="RU004171"/>
    </source>
</evidence>
<dbReference type="PROSITE" id="PS51671">
    <property type="entry name" value="ACT"/>
    <property type="match status" value="1"/>
</dbReference>
<dbReference type="InterPro" id="IPR001342">
    <property type="entry name" value="HDH_cat"/>
</dbReference>
<keyword evidence="22" id="KW-1185">Reference proteome</keyword>
<feature type="binding site" evidence="17">
    <location>
        <begin position="9"/>
        <end position="16"/>
    </location>
    <ligand>
        <name>NADP(+)</name>
        <dbReference type="ChEBI" id="CHEBI:58349"/>
    </ligand>
</feature>
<evidence type="ECO:0000256" key="14">
    <source>
        <dbReference type="ARBA" id="ARBA00023167"/>
    </source>
</evidence>
<dbReference type="FunFam" id="3.40.50.720:FF:000062">
    <property type="entry name" value="Homoserine dehydrogenase"/>
    <property type="match status" value="1"/>
</dbReference>
<dbReference type="EMBL" id="LYPB01000071">
    <property type="protein sequence ID" value="OAS17595.1"/>
    <property type="molecule type" value="Genomic_DNA"/>
</dbReference>
<evidence type="ECO:0000256" key="5">
    <source>
        <dbReference type="ARBA" id="ARBA00013213"/>
    </source>
</evidence>
<dbReference type="UniPathway" id="UPA00050">
    <property type="reaction ID" value="UER00063"/>
</dbReference>
<dbReference type="PANTHER" id="PTHR43331">
    <property type="entry name" value="HOMOSERINE DEHYDROGENASE"/>
    <property type="match status" value="1"/>
</dbReference>
<comment type="pathway">
    <text evidence="2 18">Amino-acid biosynthesis; L-threonine biosynthesis; L-threonine from L-aspartate: step 3/5.</text>
</comment>
<evidence type="ECO:0000256" key="15">
    <source>
        <dbReference type="ARBA" id="ARBA00048841"/>
    </source>
</evidence>
<organism evidence="21 22">
    <name type="scientific">Paenibacillus oryzisoli</name>
    <dbReference type="NCBI Taxonomy" id="1850517"/>
    <lineage>
        <taxon>Bacteria</taxon>
        <taxon>Bacillati</taxon>
        <taxon>Bacillota</taxon>
        <taxon>Bacilli</taxon>
        <taxon>Bacillales</taxon>
        <taxon>Paenibacillaceae</taxon>
        <taxon>Paenibacillus</taxon>
    </lineage>
</organism>
<dbReference type="GO" id="GO:0046872">
    <property type="term" value="F:metal ion binding"/>
    <property type="evidence" value="ECO:0007669"/>
    <property type="project" value="UniProtKB-KW"/>
</dbReference>
<evidence type="ECO:0000256" key="11">
    <source>
        <dbReference type="ARBA" id="ARBA00023002"/>
    </source>
</evidence>
<evidence type="ECO:0000256" key="17">
    <source>
        <dbReference type="PIRSR" id="PIRSR000098-2"/>
    </source>
</evidence>
<dbReference type="Pfam" id="PF01842">
    <property type="entry name" value="ACT"/>
    <property type="match status" value="1"/>
</dbReference>
<evidence type="ECO:0000256" key="8">
    <source>
        <dbReference type="ARBA" id="ARBA00022697"/>
    </source>
</evidence>
<feature type="domain" description="ACT" evidence="20">
    <location>
        <begin position="350"/>
        <end position="428"/>
    </location>
</feature>
<comment type="caution">
    <text evidence="21">The sequence shown here is derived from an EMBL/GenBank/DDBJ whole genome shotgun (WGS) entry which is preliminary data.</text>
</comment>
<keyword evidence="14 18" id="KW-0486">Methionine biosynthesis</keyword>
<dbReference type="InterPro" id="IPR036291">
    <property type="entry name" value="NAD(P)-bd_dom_sf"/>
</dbReference>
<dbReference type="CDD" id="cd04881">
    <property type="entry name" value="ACT_HSDH-Hom"/>
    <property type="match status" value="1"/>
</dbReference>
<proteinExistence type="inferred from homology"/>
<feature type="binding site" evidence="17">
    <location>
        <position position="190"/>
    </location>
    <ligand>
        <name>L-homoserine</name>
        <dbReference type="ChEBI" id="CHEBI:57476"/>
    </ligand>
</feature>
<dbReference type="PROSITE" id="PS01042">
    <property type="entry name" value="HOMOSER_DHGENASE"/>
    <property type="match status" value="1"/>
</dbReference>
<keyword evidence="7 18" id="KW-0028">Amino-acid biosynthesis</keyword>
<dbReference type="EC" id="1.1.1.3" evidence="5 18"/>
<dbReference type="InterPro" id="IPR019811">
    <property type="entry name" value="HDH_CS"/>
</dbReference>
<dbReference type="RefSeq" id="WP_068665493.1">
    <property type="nucleotide sequence ID" value="NZ_LYPB01000071.1"/>
</dbReference>
<dbReference type="STRING" id="1850517.A8708_15295"/>
<dbReference type="Gene3D" id="3.30.70.260">
    <property type="match status" value="1"/>
</dbReference>
<gene>
    <name evidence="21" type="ORF">A8708_15295</name>
</gene>
<evidence type="ECO:0000256" key="13">
    <source>
        <dbReference type="ARBA" id="ARBA00023053"/>
    </source>
</evidence>
<dbReference type="AlphaFoldDB" id="A0A198A918"/>
<keyword evidence="13" id="KW-0915">Sodium</keyword>
<dbReference type="FunFam" id="3.30.360.10:FF:000005">
    <property type="entry name" value="Homoserine dehydrogenase"/>
    <property type="match status" value="1"/>
</dbReference>
<dbReference type="UniPathway" id="UPA00051">
    <property type="reaction ID" value="UER00465"/>
</dbReference>
<comment type="catalytic activity">
    <reaction evidence="15">
        <text>L-homoserine + NADP(+) = L-aspartate 4-semialdehyde + NADPH + H(+)</text>
        <dbReference type="Rhea" id="RHEA:15761"/>
        <dbReference type="ChEBI" id="CHEBI:15378"/>
        <dbReference type="ChEBI" id="CHEBI:57476"/>
        <dbReference type="ChEBI" id="CHEBI:57783"/>
        <dbReference type="ChEBI" id="CHEBI:58349"/>
        <dbReference type="ChEBI" id="CHEBI:537519"/>
        <dbReference type="EC" id="1.1.1.3"/>
    </reaction>
    <physiologicalReaction direction="right-to-left" evidence="15">
        <dbReference type="Rhea" id="RHEA:15763"/>
    </physiologicalReaction>
</comment>
<dbReference type="GO" id="GO:0050661">
    <property type="term" value="F:NADP binding"/>
    <property type="evidence" value="ECO:0007669"/>
    <property type="project" value="InterPro"/>
</dbReference>
<keyword evidence="11 18" id="KW-0560">Oxidoreductase</keyword>
<reference evidence="21 22" key="1">
    <citation type="submission" date="2016-05" db="EMBL/GenBank/DDBJ databases">
        <title>Paenibacillus sp. 1ZS3-15 nov., isolated from the rhizosphere soil.</title>
        <authorList>
            <person name="Zhang X.X."/>
            <person name="Zhang J."/>
        </authorList>
    </citation>
    <scope>NUCLEOTIDE SEQUENCE [LARGE SCALE GENOMIC DNA]</scope>
    <source>
        <strain evidence="21 22">1ZS3-15</strain>
    </source>
</reference>
<keyword evidence="9" id="KW-0479">Metal-binding</keyword>
<evidence type="ECO:0000256" key="18">
    <source>
        <dbReference type="RuleBase" id="RU000579"/>
    </source>
</evidence>
<evidence type="ECO:0000256" key="4">
    <source>
        <dbReference type="ARBA" id="ARBA00006753"/>
    </source>
</evidence>
<evidence type="ECO:0000256" key="10">
    <source>
        <dbReference type="ARBA" id="ARBA00022857"/>
    </source>
</evidence>
<dbReference type="GO" id="GO:0004412">
    <property type="term" value="F:homoserine dehydrogenase activity"/>
    <property type="evidence" value="ECO:0007669"/>
    <property type="project" value="UniProtKB-EC"/>
</dbReference>
<comment type="pathway">
    <text evidence="3 18">Amino-acid biosynthesis; L-methionine biosynthesis via de novo pathway; L-homoserine from L-aspartate: step 3/3.</text>
</comment>
<evidence type="ECO:0000256" key="1">
    <source>
        <dbReference type="ARBA" id="ARBA00001920"/>
    </source>
</evidence>
<comment type="cofactor">
    <cofactor evidence="1">
        <name>a metal cation</name>
        <dbReference type="ChEBI" id="CHEBI:25213"/>
    </cofactor>
</comment>
<dbReference type="Gene3D" id="3.40.50.720">
    <property type="entry name" value="NAD(P)-binding Rossmann-like Domain"/>
    <property type="match status" value="1"/>
</dbReference>
<evidence type="ECO:0000313" key="21">
    <source>
        <dbReference type="EMBL" id="OAS17595.1"/>
    </source>
</evidence>
<evidence type="ECO:0000256" key="2">
    <source>
        <dbReference type="ARBA" id="ARBA00005056"/>
    </source>
</evidence>
<feature type="binding site" evidence="17">
    <location>
        <position position="105"/>
    </location>
    <ligand>
        <name>NADPH</name>
        <dbReference type="ChEBI" id="CHEBI:57783"/>
    </ligand>
</feature>
<dbReference type="PIRSF" id="PIRSF000098">
    <property type="entry name" value="Homoser_dehydrog"/>
    <property type="match status" value="1"/>
</dbReference>
<dbReference type="Pfam" id="PF03447">
    <property type="entry name" value="NAD_binding_3"/>
    <property type="match status" value="1"/>
</dbReference>
<comment type="similarity">
    <text evidence="4 19">Belongs to the homoserine dehydrogenase family.</text>
</comment>
<dbReference type="SUPFAM" id="SSF55021">
    <property type="entry name" value="ACT-like"/>
    <property type="match status" value="1"/>
</dbReference>
<name>A0A198A918_9BACL</name>
<dbReference type="SUPFAM" id="SSF51735">
    <property type="entry name" value="NAD(P)-binding Rossmann-fold domains"/>
    <property type="match status" value="1"/>
</dbReference>
<evidence type="ECO:0000256" key="3">
    <source>
        <dbReference type="ARBA" id="ARBA00005062"/>
    </source>
</evidence>
<evidence type="ECO:0000256" key="6">
    <source>
        <dbReference type="ARBA" id="ARBA00013376"/>
    </source>
</evidence>
<evidence type="ECO:0000259" key="20">
    <source>
        <dbReference type="PROSITE" id="PS51671"/>
    </source>
</evidence>
<feature type="active site" description="Proton donor" evidence="16">
    <location>
        <position position="205"/>
    </location>
</feature>
<evidence type="ECO:0000256" key="16">
    <source>
        <dbReference type="PIRSR" id="PIRSR000098-1"/>
    </source>
</evidence>
<sequence length="428" mass="45915">MKPIKVGLLGLGTVGTGVVRIVEGHQEDLQRQTGSVIEIAKILVQDKSKHRNISVDVDKLTENVWDVIGDSDIDIVVEVMGGIEATKAHILTALGNGKHIITANKDLMAMHGAEILAKAAENNCDVFYEASVAGGIPIIRALVEGFSSDRITKIMGIVNGTTNYILTKMSQEGAAYADVLKEAQELGYAEADPTSDVEGLDAARKMTILSTLGFHANVALSDVSAKGISKVTKEDIQYGKKLGYEVKLLGIAENHDGHISVSVQPTMVKNSHPLASVNGVFNAVYVTGEAVGETMFYGAGAGELPTATSVVADLVAVVRNLKLGINGRTVQAPYKEKKLKTDEQIASKNFILLHVEDKAGVLAQITQIFAEHEVSLESVFQHPNQSNPKAEIIIITHDANQASMKNVLNQFESMDVIHAIKSVYRVEG</sequence>
<dbReference type="OrthoDB" id="9808167at2"/>
<dbReference type="SUPFAM" id="SSF55347">
    <property type="entry name" value="Glyceraldehyde-3-phosphate dehydrogenase-like, C-terminal domain"/>
    <property type="match status" value="1"/>
</dbReference>
<evidence type="ECO:0000256" key="7">
    <source>
        <dbReference type="ARBA" id="ARBA00022605"/>
    </source>
</evidence>
<dbReference type="InterPro" id="IPR016204">
    <property type="entry name" value="HDH"/>
</dbReference>
<accession>A0A198A918</accession>
<dbReference type="InterPro" id="IPR005106">
    <property type="entry name" value="Asp/hSer_DH_NAD-bd"/>
</dbReference>
<dbReference type="InterPro" id="IPR045865">
    <property type="entry name" value="ACT-like_dom_sf"/>
</dbReference>
<keyword evidence="10 17" id="KW-0521">NADP</keyword>
<keyword evidence="8 18" id="KW-0791">Threonine biosynthesis</keyword>
<dbReference type="InterPro" id="IPR002912">
    <property type="entry name" value="ACT_dom"/>
</dbReference>
<dbReference type="GO" id="GO:0009086">
    <property type="term" value="P:methionine biosynthetic process"/>
    <property type="evidence" value="ECO:0007669"/>
    <property type="project" value="UniProtKB-KW"/>
</dbReference>
<protein>
    <recommendedName>
        <fullName evidence="6 18">Homoserine dehydrogenase</fullName>
        <ecNumber evidence="5 18">1.1.1.3</ecNumber>
    </recommendedName>
</protein>
<dbReference type="NCBIfam" id="NF004976">
    <property type="entry name" value="PRK06349.1"/>
    <property type="match status" value="1"/>
</dbReference>
<evidence type="ECO:0000256" key="9">
    <source>
        <dbReference type="ARBA" id="ARBA00022723"/>
    </source>
</evidence>
<evidence type="ECO:0000256" key="12">
    <source>
        <dbReference type="ARBA" id="ARBA00023027"/>
    </source>
</evidence>
<dbReference type="Pfam" id="PF00742">
    <property type="entry name" value="Homoserine_dh"/>
    <property type="match status" value="1"/>
</dbReference>
<dbReference type="PANTHER" id="PTHR43331:SF1">
    <property type="entry name" value="HOMOSERINE DEHYDROGENASE"/>
    <property type="match status" value="1"/>
</dbReference>
<dbReference type="Proteomes" id="UP000078454">
    <property type="component" value="Unassembled WGS sequence"/>
</dbReference>
<dbReference type="Gene3D" id="3.30.360.10">
    <property type="entry name" value="Dihydrodipicolinate Reductase, domain 2"/>
    <property type="match status" value="1"/>
</dbReference>
<evidence type="ECO:0000313" key="22">
    <source>
        <dbReference type="Proteomes" id="UP000078454"/>
    </source>
</evidence>
<dbReference type="GO" id="GO:0009088">
    <property type="term" value="P:threonine biosynthetic process"/>
    <property type="evidence" value="ECO:0007669"/>
    <property type="project" value="UniProtKB-UniPathway"/>
</dbReference>
<keyword evidence="12" id="KW-0520">NAD</keyword>